<feature type="compositionally biased region" description="Basic and acidic residues" evidence="9">
    <location>
        <begin position="1170"/>
        <end position="1179"/>
    </location>
</feature>
<dbReference type="InterPro" id="IPR011009">
    <property type="entry name" value="Kinase-like_dom_sf"/>
</dbReference>
<dbReference type="GO" id="GO:0005524">
    <property type="term" value="F:ATP binding"/>
    <property type="evidence" value="ECO:0007669"/>
    <property type="project" value="InterPro"/>
</dbReference>
<evidence type="ECO:0000256" key="2">
    <source>
        <dbReference type="ARBA" id="ARBA00006702"/>
    </source>
</evidence>
<dbReference type="eggNOG" id="KOG0698">
    <property type="taxonomic scope" value="Eukaryota"/>
</dbReference>
<gene>
    <name evidence="13" type="ORF">Bathy07g01360</name>
</gene>
<dbReference type="InterPro" id="IPR000719">
    <property type="entry name" value="Prot_kinase_dom"/>
</dbReference>
<keyword evidence="10" id="KW-0732">Signal</keyword>
<dbReference type="GO" id="GO:0046872">
    <property type="term" value="F:metal ion binding"/>
    <property type="evidence" value="ECO:0007669"/>
    <property type="project" value="UniProtKB-KW"/>
</dbReference>
<feature type="compositionally biased region" description="Acidic residues" evidence="9">
    <location>
        <begin position="1183"/>
        <end position="1194"/>
    </location>
</feature>
<dbReference type="Pfam" id="PF00481">
    <property type="entry name" value="PP2C"/>
    <property type="match status" value="1"/>
</dbReference>
<keyword evidence="7" id="KW-0904">Protein phosphatase</keyword>
<dbReference type="RefSeq" id="XP_007512103.1">
    <property type="nucleotide sequence ID" value="XM_007512041.1"/>
</dbReference>
<organism evidence="13 14">
    <name type="scientific">Bathycoccus prasinos</name>
    <dbReference type="NCBI Taxonomy" id="41875"/>
    <lineage>
        <taxon>Eukaryota</taxon>
        <taxon>Viridiplantae</taxon>
        <taxon>Chlorophyta</taxon>
        <taxon>Mamiellophyceae</taxon>
        <taxon>Mamiellales</taxon>
        <taxon>Bathycoccaceae</taxon>
        <taxon>Bathycoccus</taxon>
    </lineage>
</organism>
<dbReference type="SUPFAM" id="SSF56112">
    <property type="entry name" value="Protein kinase-like (PK-like)"/>
    <property type="match status" value="1"/>
</dbReference>
<dbReference type="InterPro" id="IPR036457">
    <property type="entry name" value="PPM-type-like_dom_sf"/>
</dbReference>
<evidence type="ECO:0000256" key="3">
    <source>
        <dbReference type="ARBA" id="ARBA00013081"/>
    </source>
</evidence>
<evidence type="ECO:0000256" key="6">
    <source>
        <dbReference type="ARBA" id="ARBA00022842"/>
    </source>
</evidence>
<feature type="region of interest" description="Disordered" evidence="9">
    <location>
        <begin position="436"/>
        <end position="458"/>
    </location>
</feature>
<dbReference type="EC" id="3.1.3.16" evidence="3"/>
<dbReference type="CDD" id="cd00143">
    <property type="entry name" value="PP2Cc"/>
    <property type="match status" value="1"/>
</dbReference>
<evidence type="ECO:0000313" key="14">
    <source>
        <dbReference type="Proteomes" id="UP000198341"/>
    </source>
</evidence>
<comment type="similarity">
    <text evidence="2">Belongs to the PP2C family.</text>
</comment>
<feature type="region of interest" description="Disordered" evidence="9">
    <location>
        <begin position="1170"/>
        <end position="1200"/>
    </location>
</feature>
<dbReference type="STRING" id="41875.K8FEE9"/>
<dbReference type="Gene3D" id="3.60.40.10">
    <property type="entry name" value="PPM-type phosphatase domain"/>
    <property type="match status" value="1"/>
</dbReference>
<dbReference type="KEGG" id="bpg:Bathy07g01360"/>
<dbReference type="SMART" id="SM00220">
    <property type="entry name" value="S_TKc"/>
    <property type="match status" value="1"/>
</dbReference>
<dbReference type="SMART" id="SM00332">
    <property type="entry name" value="PP2Cc"/>
    <property type="match status" value="1"/>
</dbReference>
<evidence type="ECO:0000256" key="10">
    <source>
        <dbReference type="SAM" id="SignalP"/>
    </source>
</evidence>
<feature type="compositionally biased region" description="Basic and acidic residues" evidence="9">
    <location>
        <begin position="317"/>
        <end position="340"/>
    </location>
</feature>
<dbReference type="Gene3D" id="1.10.510.10">
    <property type="entry name" value="Transferase(Phosphotransferase) domain 1"/>
    <property type="match status" value="1"/>
</dbReference>
<keyword evidence="8" id="KW-0464">Manganese</keyword>
<feature type="chain" id="PRO_5003917598" description="protein-serine/threonine phosphatase" evidence="10">
    <location>
        <begin position="27"/>
        <end position="1304"/>
    </location>
</feature>
<reference evidence="13 14" key="1">
    <citation type="submission" date="2011-10" db="EMBL/GenBank/DDBJ databases">
        <authorList>
            <person name="Genoscope - CEA"/>
        </authorList>
    </citation>
    <scope>NUCLEOTIDE SEQUENCE [LARGE SCALE GENOMIC DNA]</scope>
    <source>
        <strain evidence="13 14">RCC 1105</strain>
    </source>
</reference>
<keyword evidence="4" id="KW-0479">Metal-binding</keyword>
<evidence type="ECO:0000256" key="9">
    <source>
        <dbReference type="SAM" id="MobiDB-lite"/>
    </source>
</evidence>
<evidence type="ECO:0000256" key="4">
    <source>
        <dbReference type="ARBA" id="ARBA00022723"/>
    </source>
</evidence>
<feature type="compositionally biased region" description="Polar residues" evidence="9">
    <location>
        <begin position="942"/>
        <end position="964"/>
    </location>
</feature>
<dbReference type="PROSITE" id="PS50011">
    <property type="entry name" value="PROTEIN_KINASE_DOM"/>
    <property type="match status" value="1"/>
</dbReference>
<dbReference type="PANTHER" id="PTHR13832">
    <property type="entry name" value="PROTEIN PHOSPHATASE 2C"/>
    <property type="match status" value="1"/>
</dbReference>
<feature type="compositionally biased region" description="Low complexity" evidence="9">
    <location>
        <begin position="341"/>
        <end position="352"/>
    </location>
</feature>
<dbReference type="Pfam" id="PF00069">
    <property type="entry name" value="Pkinase"/>
    <property type="match status" value="1"/>
</dbReference>
<feature type="region of interest" description="Disordered" evidence="9">
    <location>
        <begin position="292"/>
        <end position="359"/>
    </location>
</feature>
<evidence type="ECO:0000256" key="8">
    <source>
        <dbReference type="ARBA" id="ARBA00023211"/>
    </source>
</evidence>
<dbReference type="InterPro" id="IPR008271">
    <property type="entry name" value="Ser/Thr_kinase_AS"/>
</dbReference>
<dbReference type="OrthoDB" id="10264738at2759"/>
<evidence type="ECO:0000256" key="5">
    <source>
        <dbReference type="ARBA" id="ARBA00022801"/>
    </source>
</evidence>
<dbReference type="SUPFAM" id="SSF81606">
    <property type="entry name" value="PP2C-like"/>
    <property type="match status" value="1"/>
</dbReference>
<dbReference type="GO" id="GO:0004722">
    <property type="term" value="F:protein serine/threonine phosphatase activity"/>
    <property type="evidence" value="ECO:0007669"/>
    <property type="project" value="UniProtKB-EC"/>
</dbReference>
<accession>K8FEE9</accession>
<evidence type="ECO:0000313" key="13">
    <source>
        <dbReference type="EMBL" id="CCO66191.1"/>
    </source>
</evidence>
<dbReference type="PROSITE" id="PS51746">
    <property type="entry name" value="PPM_2"/>
    <property type="match status" value="1"/>
</dbReference>
<dbReference type="InterPro" id="IPR015655">
    <property type="entry name" value="PP2C"/>
</dbReference>
<evidence type="ECO:0000256" key="1">
    <source>
        <dbReference type="ARBA" id="ARBA00001936"/>
    </source>
</evidence>
<sequence length="1304" mass="145531">MRSSRHLAWWRVFILCLCCCVVVVNGIASPNNTNNKEEEEEEVPRCFHANAKGRRASNEDETLCATIEAPRELEEEGGERMGVGKKQFLVAAVFDGHDGRFVSSQARKLVAESVERRLFEKEEGRFKKDEDYSAKGEMSTTGDDDDNVEMEERRERGALEMALRDVHETIERKMTDGANPDASAGDGLRVGGSTALVALISPDLSRASFAWVGDSRAYACESTRNEAKVITRDHTVKASLEEAERVRKMGGVVTGDRAEGILVTRALGDFESRGVGGAKAETRTVRFEEFAERWDEEGEKEESSRGSGRGLEYASNPRERAEEIRKRRREGGSGDGEKDSLSVSSSPSSSPIPKRKSRARRRIRGIVLVSDGVIEKAEDEGESGQFMNELCEILFGDVDTVTVRRRIKRRRSRLETTTIALKPVPNRMNAIKDAKAKEHETSPEDDEAFNSNEQPPENDIFNSDLVELKVDGEVELEPDEKVFPIEAWADIRSFGENIDMAKNARLTCEMAIAMGSKDNVAVAAIKFPDVEEEPVPLNSEEKEEIVYAKIETSRAENEADANRLTVADRRRNDGRIFSIDPKPGAVIANAFRLNEIVALSNGPIKNYHDGVLLGNEQDEREGRVGSDIVQKYIVGGEGYQSYSEAIEIPWNVDLYEYGEYFDFDGSYFSSASGALPEGNSVGEAHKQMIKLTDADKAFAMLMVAPASSREHRKRAAMKVETPPPGGVLSNWWLRAKSGISSVFFSTAPVEEEEKKRELKEDVVLVPTSTSAQHEDATRSNRKRVFAKGHFGEVWRATAFDVGTVTPQCRTSANDESLESDSSDFEENDASSSFVIKRIFVERGDDVRRSGSREMYFGNLFCDVTPNVARFHRAFETTTTTSDSSSSEEKELWLAFRDEGTSLDRLMYEEGQGGMLRPSEWWIEQRKIADENGRRTRNEILNARQNETSGSSRDENASTAPTSFPQRDALREILLEIARGVAKVHQSNVAHRDIKPANVFIAFENGDTGTPPSSSALFSSTVAVSDVRIGDFGSAVDAGSFDTLFGPLGPNSDQETPDFAPPESLFRAKNQHPEHHTLASFDIKKYKMYDAWSLGILYLEVLALGTSRVWDDNGFATTSDAGKRERLRRDDSLRDASAETRLAYNRIRAMLSMCIAPSYANFGVNSGVESSVRDDAKYPRPGESNEEQSEDDKEDIDNRGNGSVYSGACLEDNIMRRIKLRDPLRLGLPNAWALRLIRRLLQWTPDRRLDVARIEKHAFFKERIDEVTGESFFANEGWTCPNDASSFVYEFSDECAERCKNAECV</sequence>
<protein>
    <recommendedName>
        <fullName evidence="3">protein-serine/threonine phosphatase</fullName>
        <ecNumber evidence="3">3.1.3.16</ecNumber>
    </recommendedName>
</protein>
<proteinExistence type="inferred from homology"/>
<dbReference type="InterPro" id="IPR001932">
    <property type="entry name" value="PPM-type_phosphatase-like_dom"/>
</dbReference>
<feature type="region of interest" description="Disordered" evidence="9">
    <location>
        <begin position="941"/>
        <end position="964"/>
    </location>
</feature>
<evidence type="ECO:0000256" key="7">
    <source>
        <dbReference type="ARBA" id="ARBA00022912"/>
    </source>
</evidence>
<comment type="cofactor">
    <cofactor evidence="1">
        <name>Mn(2+)</name>
        <dbReference type="ChEBI" id="CHEBI:29035"/>
    </cofactor>
</comment>
<dbReference type="EMBL" id="FO082272">
    <property type="protein sequence ID" value="CCO66191.1"/>
    <property type="molecule type" value="Genomic_DNA"/>
</dbReference>
<feature type="domain" description="Protein kinase" evidence="11">
    <location>
        <begin position="779"/>
        <end position="1259"/>
    </location>
</feature>
<keyword evidence="14" id="KW-1185">Reference proteome</keyword>
<dbReference type="Proteomes" id="UP000198341">
    <property type="component" value="Chromosome 7"/>
</dbReference>
<dbReference type="PANTHER" id="PTHR13832:SF803">
    <property type="entry name" value="PROTEIN PHOSPHATASE 1G"/>
    <property type="match status" value="1"/>
</dbReference>
<evidence type="ECO:0000259" key="12">
    <source>
        <dbReference type="PROSITE" id="PS51746"/>
    </source>
</evidence>
<evidence type="ECO:0000259" key="11">
    <source>
        <dbReference type="PROSITE" id="PS50011"/>
    </source>
</evidence>
<dbReference type="GO" id="GO:0004672">
    <property type="term" value="F:protein kinase activity"/>
    <property type="evidence" value="ECO:0007669"/>
    <property type="project" value="InterPro"/>
</dbReference>
<feature type="signal peptide" evidence="10">
    <location>
        <begin position="1"/>
        <end position="26"/>
    </location>
</feature>
<keyword evidence="6" id="KW-0460">Magnesium</keyword>
<dbReference type="GeneID" id="19014626"/>
<dbReference type="PROSITE" id="PS00108">
    <property type="entry name" value="PROTEIN_KINASE_ST"/>
    <property type="match status" value="1"/>
</dbReference>
<feature type="domain" description="PPM-type phosphatase" evidence="12">
    <location>
        <begin position="63"/>
        <end position="527"/>
    </location>
</feature>
<name>K8FEE9_9CHLO</name>
<keyword evidence="5" id="KW-0378">Hydrolase</keyword>